<dbReference type="AlphaFoldDB" id="A0A9Q0GXA4"/>
<dbReference type="Proteomes" id="UP001141806">
    <property type="component" value="Unassembled WGS sequence"/>
</dbReference>
<accession>A0A9Q0GXA4</accession>
<dbReference type="OrthoDB" id="1939300at2759"/>
<reference evidence="2" key="1">
    <citation type="journal article" date="2023" name="Plant J.">
        <title>The genome of the king protea, Protea cynaroides.</title>
        <authorList>
            <person name="Chang J."/>
            <person name="Duong T.A."/>
            <person name="Schoeman C."/>
            <person name="Ma X."/>
            <person name="Roodt D."/>
            <person name="Barker N."/>
            <person name="Li Z."/>
            <person name="Van de Peer Y."/>
            <person name="Mizrachi E."/>
        </authorList>
    </citation>
    <scope>NUCLEOTIDE SEQUENCE</scope>
    <source>
        <tissue evidence="2">Young leaves</tissue>
    </source>
</reference>
<dbReference type="EMBL" id="JAMYWD010000011">
    <property type="protein sequence ID" value="KAJ4955926.1"/>
    <property type="molecule type" value="Genomic_DNA"/>
</dbReference>
<name>A0A9Q0GXA4_9MAGN</name>
<evidence type="ECO:0000313" key="3">
    <source>
        <dbReference type="Proteomes" id="UP001141806"/>
    </source>
</evidence>
<evidence type="ECO:0000313" key="2">
    <source>
        <dbReference type="EMBL" id="KAJ4955926.1"/>
    </source>
</evidence>
<organism evidence="2 3">
    <name type="scientific">Protea cynaroides</name>
    <dbReference type="NCBI Taxonomy" id="273540"/>
    <lineage>
        <taxon>Eukaryota</taxon>
        <taxon>Viridiplantae</taxon>
        <taxon>Streptophyta</taxon>
        <taxon>Embryophyta</taxon>
        <taxon>Tracheophyta</taxon>
        <taxon>Spermatophyta</taxon>
        <taxon>Magnoliopsida</taxon>
        <taxon>Proteales</taxon>
        <taxon>Proteaceae</taxon>
        <taxon>Protea</taxon>
    </lineage>
</organism>
<proteinExistence type="predicted"/>
<dbReference type="PANTHER" id="PTHR31286">
    <property type="entry name" value="GLYCINE-RICH CELL WALL STRUCTURAL PROTEIN 1.8-LIKE"/>
    <property type="match status" value="1"/>
</dbReference>
<dbReference type="PANTHER" id="PTHR31286:SF180">
    <property type="entry name" value="OS10G0362600 PROTEIN"/>
    <property type="match status" value="1"/>
</dbReference>
<dbReference type="InterPro" id="IPR025558">
    <property type="entry name" value="DUF4283"/>
</dbReference>
<dbReference type="InterPro" id="IPR040256">
    <property type="entry name" value="At4g02000-like"/>
</dbReference>
<keyword evidence="3" id="KW-1185">Reference proteome</keyword>
<sequence length="379" mass="42519">MHPPIQNRMKAGKCPPDSVVDELVDLSSTLVGFFMGQRQSFSYAKIASEKQLRPKGLLEFYPLLHGDFAFKFSCHEDKERILESGVFYVGGRLMFIRKWERSVHSSLFGLKAIPLWVSPLRLPLHLWGNEALSSICSVLGKLVCRCNHHSYVSPYLCLGLHSMTALGGQYLIEDDEGVLFNQSVTYDSRPPHCMNYGIIGHSDKGCPSKPVMPPTRVAEGLVRNGRVALVLLEVAGQSVEGVFGPNPPSYSMDAGEICTSTHLQRVSIYRLLVECEFPFYIWKTTLATCHATHSPKMRVEKEASWIGKTFCKEGSISMVGKIALCATIYQIWKERNERILCNTSSSREDVVLRVMEDLNLKTKPMKLKSPGSNCFDHLI</sequence>
<evidence type="ECO:0000259" key="1">
    <source>
        <dbReference type="Pfam" id="PF14111"/>
    </source>
</evidence>
<comment type="caution">
    <text evidence="2">The sequence shown here is derived from an EMBL/GenBank/DDBJ whole genome shotgun (WGS) entry which is preliminary data.</text>
</comment>
<gene>
    <name evidence="2" type="ORF">NE237_012709</name>
</gene>
<feature type="domain" description="DUF4283" evidence="1">
    <location>
        <begin position="25"/>
        <end position="102"/>
    </location>
</feature>
<dbReference type="Pfam" id="PF14111">
    <property type="entry name" value="DUF4283"/>
    <property type="match status" value="1"/>
</dbReference>
<protein>
    <recommendedName>
        <fullName evidence="1">DUF4283 domain-containing protein</fullName>
    </recommendedName>
</protein>